<sequence>MAALPPSPVRDNLPLFAVGAILLLTFLALAVFGEGERDAAPTVAVTVSGAPASSTAPPPLEALPANAKDAGVVWSRLGPDAARERNAAVPLATIGVGKAAPFSFAGNGVDRERATGCLALAALAEAGQGDADQRAVMQVVLNRVRHPAFAGTVCGVVFEGSERATGCQFSFTCDGSLARTHTPAAMGAARRRAAEALGGYVHAPVGNATHYHAEYVWPWWSPQLDKVAVVGPHIFYRWRGFWGTAQALAARYRGGEPDPLGLERMAEAIERPELPRPSFTEDGTATRTITAGDGDRPRIVERADAPTAPSSGDPRVHFVLVTRGDAPDALVERARALCRGEGFCQVYGWSENAAIPSALPLTSEARQALRFSFLPARSGNGEAIFFDCQTFPAPSQGRCLPRARP</sequence>
<feature type="region of interest" description="Disordered" evidence="1">
    <location>
        <begin position="275"/>
        <end position="297"/>
    </location>
</feature>
<keyword evidence="2" id="KW-1133">Transmembrane helix</keyword>
<dbReference type="RefSeq" id="WP_160659840.1">
    <property type="nucleotide sequence ID" value="NZ_BAABDV010000001.1"/>
</dbReference>
<name>A0A844Y498_9SPHN</name>
<evidence type="ECO:0000313" key="5">
    <source>
        <dbReference type="Proteomes" id="UP000430272"/>
    </source>
</evidence>
<keyword evidence="4" id="KW-0378">Hydrolase</keyword>
<dbReference type="AlphaFoldDB" id="A0A844Y498"/>
<dbReference type="Gene3D" id="1.10.10.2520">
    <property type="entry name" value="Cell wall hydrolase SleB, domain 1"/>
    <property type="match status" value="1"/>
</dbReference>
<evidence type="ECO:0000256" key="2">
    <source>
        <dbReference type="SAM" id="Phobius"/>
    </source>
</evidence>
<dbReference type="Pfam" id="PF07486">
    <property type="entry name" value="Hydrolase_2"/>
    <property type="match status" value="1"/>
</dbReference>
<keyword evidence="2" id="KW-0812">Transmembrane</keyword>
<keyword evidence="2" id="KW-0472">Membrane</keyword>
<accession>A0A844Y498</accession>
<dbReference type="EMBL" id="WTYD01000001">
    <property type="protein sequence ID" value="MXO52924.1"/>
    <property type="molecule type" value="Genomic_DNA"/>
</dbReference>
<evidence type="ECO:0000259" key="3">
    <source>
        <dbReference type="Pfam" id="PF07486"/>
    </source>
</evidence>
<proteinExistence type="predicted"/>
<comment type="caution">
    <text evidence="4">The sequence shown here is derived from an EMBL/GenBank/DDBJ whole genome shotgun (WGS) entry which is preliminary data.</text>
</comment>
<dbReference type="InterPro" id="IPR011105">
    <property type="entry name" value="Cell_wall_hydrolase_SleB"/>
</dbReference>
<evidence type="ECO:0000313" key="4">
    <source>
        <dbReference type="EMBL" id="MXO52924.1"/>
    </source>
</evidence>
<feature type="domain" description="Cell wall hydrolase SleB" evidence="3">
    <location>
        <begin position="127"/>
        <end position="236"/>
    </location>
</feature>
<gene>
    <name evidence="4" type="ORF">GRI47_02735</name>
</gene>
<evidence type="ECO:0000256" key="1">
    <source>
        <dbReference type="SAM" id="MobiDB-lite"/>
    </source>
</evidence>
<organism evidence="4 5">
    <name type="scientific">Qipengyuania pelagi</name>
    <dbReference type="NCBI Taxonomy" id="994320"/>
    <lineage>
        <taxon>Bacteria</taxon>
        <taxon>Pseudomonadati</taxon>
        <taxon>Pseudomonadota</taxon>
        <taxon>Alphaproteobacteria</taxon>
        <taxon>Sphingomonadales</taxon>
        <taxon>Erythrobacteraceae</taxon>
        <taxon>Qipengyuania</taxon>
    </lineage>
</organism>
<reference evidence="4 5" key="1">
    <citation type="submission" date="2019-12" db="EMBL/GenBank/DDBJ databases">
        <title>Genomic-based taxomic classification of the family Erythrobacteraceae.</title>
        <authorList>
            <person name="Xu L."/>
        </authorList>
    </citation>
    <scope>NUCLEOTIDE SEQUENCE [LARGE SCALE GENOMIC DNA]</scope>
    <source>
        <strain evidence="4 5">JCM 17468</strain>
    </source>
</reference>
<dbReference type="OrthoDB" id="9785345at2"/>
<feature type="transmembrane region" description="Helical" evidence="2">
    <location>
        <begin position="12"/>
        <end position="32"/>
    </location>
</feature>
<dbReference type="GO" id="GO:0016787">
    <property type="term" value="F:hydrolase activity"/>
    <property type="evidence" value="ECO:0007669"/>
    <property type="project" value="UniProtKB-KW"/>
</dbReference>
<dbReference type="InterPro" id="IPR042047">
    <property type="entry name" value="SleB_dom1"/>
</dbReference>
<dbReference type="Proteomes" id="UP000430272">
    <property type="component" value="Unassembled WGS sequence"/>
</dbReference>
<keyword evidence="5" id="KW-1185">Reference proteome</keyword>
<protein>
    <submittedName>
        <fullName evidence="4">Cell wall hydrolase</fullName>
    </submittedName>
</protein>